<keyword evidence="2" id="KW-1185">Reference proteome</keyword>
<sequence length="111" mass="12440">MAPEAHKYHNIREKHSADNKNVPLLTSLCCTEGLVQLFLRAACFRSCGVHQCLPECCINSKLVCDLMCESGFGLLPSKRVFGDRRVALSRDQIQVSERTKPLCELKNMSVT</sequence>
<evidence type="ECO:0000313" key="2">
    <source>
        <dbReference type="Proteomes" id="UP001476798"/>
    </source>
</evidence>
<gene>
    <name evidence="1" type="ORF">GOODEAATRI_027158</name>
</gene>
<organism evidence="1 2">
    <name type="scientific">Goodea atripinnis</name>
    <dbReference type="NCBI Taxonomy" id="208336"/>
    <lineage>
        <taxon>Eukaryota</taxon>
        <taxon>Metazoa</taxon>
        <taxon>Chordata</taxon>
        <taxon>Craniata</taxon>
        <taxon>Vertebrata</taxon>
        <taxon>Euteleostomi</taxon>
        <taxon>Actinopterygii</taxon>
        <taxon>Neopterygii</taxon>
        <taxon>Teleostei</taxon>
        <taxon>Neoteleostei</taxon>
        <taxon>Acanthomorphata</taxon>
        <taxon>Ovalentaria</taxon>
        <taxon>Atherinomorphae</taxon>
        <taxon>Cyprinodontiformes</taxon>
        <taxon>Goodeidae</taxon>
        <taxon>Goodea</taxon>
    </lineage>
</organism>
<name>A0ABV0P880_9TELE</name>
<protein>
    <submittedName>
        <fullName evidence="1">Uncharacterized protein</fullName>
    </submittedName>
</protein>
<evidence type="ECO:0000313" key="1">
    <source>
        <dbReference type="EMBL" id="MEQ2179630.1"/>
    </source>
</evidence>
<accession>A0ABV0P880</accession>
<dbReference type="EMBL" id="JAHRIO010063475">
    <property type="protein sequence ID" value="MEQ2179630.1"/>
    <property type="molecule type" value="Genomic_DNA"/>
</dbReference>
<dbReference type="Proteomes" id="UP001476798">
    <property type="component" value="Unassembled WGS sequence"/>
</dbReference>
<reference evidence="1 2" key="1">
    <citation type="submission" date="2021-06" db="EMBL/GenBank/DDBJ databases">
        <authorList>
            <person name="Palmer J.M."/>
        </authorList>
    </citation>
    <scope>NUCLEOTIDE SEQUENCE [LARGE SCALE GENOMIC DNA]</scope>
    <source>
        <strain evidence="1 2">GA_2019</strain>
        <tissue evidence="1">Muscle</tissue>
    </source>
</reference>
<comment type="caution">
    <text evidence="1">The sequence shown here is derived from an EMBL/GenBank/DDBJ whole genome shotgun (WGS) entry which is preliminary data.</text>
</comment>
<proteinExistence type="predicted"/>